<dbReference type="RefSeq" id="WP_353893146.1">
    <property type="nucleotide sequence ID" value="NZ_CP159485.1"/>
</dbReference>
<dbReference type="CDD" id="cd12797">
    <property type="entry name" value="M23_peptidase"/>
    <property type="match status" value="1"/>
</dbReference>
<evidence type="ECO:0000256" key="1">
    <source>
        <dbReference type="ARBA" id="ARBA00022729"/>
    </source>
</evidence>
<proteinExistence type="predicted"/>
<keyword evidence="2" id="KW-0812">Transmembrane</keyword>
<keyword evidence="2" id="KW-0472">Membrane</keyword>
<dbReference type="EMBL" id="CP159485">
    <property type="protein sequence ID" value="XCI28593.1"/>
    <property type="molecule type" value="Genomic_DNA"/>
</dbReference>
<protein>
    <submittedName>
        <fullName evidence="4">M23 family metallopeptidase</fullName>
        <ecNumber evidence="4">3.4.-.-</ecNumber>
    </submittedName>
</protein>
<name>A0AAU8HSR3_9FIRM</name>
<dbReference type="AlphaFoldDB" id="A0AAU8HSR3"/>
<dbReference type="InterPro" id="IPR011055">
    <property type="entry name" value="Dup_hybrid_motif"/>
</dbReference>
<keyword evidence="2" id="KW-1133">Transmembrane helix</keyword>
<dbReference type="InterPro" id="IPR050570">
    <property type="entry name" value="Cell_wall_metabolism_enzyme"/>
</dbReference>
<dbReference type="GO" id="GO:0004222">
    <property type="term" value="F:metalloendopeptidase activity"/>
    <property type="evidence" value="ECO:0007669"/>
    <property type="project" value="TreeGrafter"/>
</dbReference>
<reference evidence="4" key="2">
    <citation type="submission" date="2024-06" db="EMBL/GenBank/DDBJ databases">
        <authorList>
            <person name="Petrova K.O."/>
            <person name="Toshchakov S.V."/>
            <person name="Boltjanskaja Y.V."/>
            <person name="Kevbrin V.V."/>
        </authorList>
    </citation>
    <scope>NUCLEOTIDE SEQUENCE</scope>
    <source>
        <strain evidence="4">Z-710</strain>
    </source>
</reference>
<dbReference type="PANTHER" id="PTHR21666:SF289">
    <property type="entry name" value="L-ALA--D-GLU ENDOPEPTIDASE"/>
    <property type="match status" value="1"/>
</dbReference>
<accession>A0AAU8HSR3</accession>
<evidence type="ECO:0000256" key="2">
    <source>
        <dbReference type="SAM" id="Phobius"/>
    </source>
</evidence>
<organism evidence="4">
    <name type="scientific">Proteinivorax hydrogeniformans</name>
    <dbReference type="NCBI Taxonomy" id="1826727"/>
    <lineage>
        <taxon>Bacteria</taxon>
        <taxon>Bacillati</taxon>
        <taxon>Bacillota</taxon>
        <taxon>Clostridia</taxon>
        <taxon>Eubacteriales</taxon>
        <taxon>Proteinivoracaceae</taxon>
        <taxon>Proteinivorax</taxon>
    </lineage>
</organism>
<keyword evidence="1" id="KW-0732">Signal</keyword>
<reference evidence="4" key="1">
    <citation type="journal article" date="2018" name="Antonie Van Leeuwenhoek">
        <title>Proteinivorax hydrogeniformans sp. nov., an anaerobic, haloalkaliphilic bacterium fermenting proteinaceous compounds with high hydrogen production.</title>
        <authorList>
            <person name="Boltyanskaya Y."/>
            <person name="Detkova E."/>
            <person name="Pimenov N."/>
            <person name="Kevbrin V."/>
        </authorList>
    </citation>
    <scope>NUCLEOTIDE SEQUENCE</scope>
    <source>
        <strain evidence="4">Z-710</strain>
    </source>
</reference>
<gene>
    <name evidence="4" type="ORF">PRVXH_002557</name>
</gene>
<dbReference type="PANTHER" id="PTHR21666">
    <property type="entry name" value="PEPTIDASE-RELATED"/>
    <property type="match status" value="1"/>
</dbReference>
<feature type="transmembrane region" description="Helical" evidence="2">
    <location>
        <begin position="51"/>
        <end position="69"/>
    </location>
</feature>
<dbReference type="SUPFAM" id="SSF51261">
    <property type="entry name" value="Duplicated hybrid motif"/>
    <property type="match status" value="1"/>
</dbReference>
<feature type="domain" description="M23ase beta-sheet core" evidence="3">
    <location>
        <begin position="157"/>
        <end position="244"/>
    </location>
</feature>
<dbReference type="InterPro" id="IPR016047">
    <property type="entry name" value="M23ase_b-sheet_dom"/>
</dbReference>
<sequence>MKKIFGNLKTVVVKWFLWLKQKLALVFLKSKQLIKAFFKKFLSLPKSIKTASLYVVFIVLLLSFTFWRINSIPSFSVPETSTQSNTVQENVNHDFYEGLDLSRDLGVKEMGTESETEESEEADEATTEIAKLSWPVQGEVIKRFNDMWTLGNTHQSMRGIVIQTEPDSTVRAALSGTVEKVYNDPMHGDTVVLASDQYITIYSSLSSEILVSEGQVVSKGDSLGTADNTSLLDVSPFFLLFEVKELDSEGKITYIDPQTLLD</sequence>
<dbReference type="Gene3D" id="2.70.70.10">
    <property type="entry name" value="Glucose Permease (Domain IIA)"/>
    <property type="match status" value="1"/>
</dbReference>
<keyword evidence="4" id="KW-0378">Hydrolase</keyword>
<dbReference type="EC" id="3.4.-.-" evidence="4"/>
<evidence type="ECO:0000259" key="3">
    <source>
        <dbReference type="Pfam" id="PF01551"/>
    </source>
</evidence>
<dbReference type="Pfam" id="PF01551">
    <property type="entry name" value="Peptidase_M23"/>
    <property type="match status" value="1"/>
</dbReference>
<evidence type="ECO:0000313" key="4">
    <source>
        <dbReference type="EMBL" id="XCI28593.1"/>
    </source>
</evidence>